<accession>A0AAJ0DJU1</accession>
<gene>
    <name evidence="7" type="ORF">LTR09_007240</name>
</gene>
<dbReference type="NCBIfam" id="TIGR00229">
    <property type="entry name" value="sensory_box"/>
    <property type="match status" value="1"/>
</dbReference>
<dbReference type="GO" id="GO:0000155">
    <property type="term" value="F:phosphorelay sensor kinase activity"/>
    <property type="evidence" value="ECO:0007669"/>
    <property type="project" value="InterPro"/>
</dbReference>
<evidence type="ECO:0000259" key="6">
    <source>
        <dbReference type="PROSITE" id="PS50112"/>
    </source>
</evidence>
<evidence type="ECO:0000313" key="7">
    <source>
        <dbReference type="EMBL" id="KAK3051585.1"/>
    </source>
</evidence>
<dbReference type="SMART" id="SM00388">
    <property type="entry name" value="HisKA"/>
    <property type="match status" value="1"/>
</dbReference>
<feature type="compositionally biased region" description="Basic and acidic residues" evidence="5">
    <location>
        <begin position="147"/>
        <end position="166"/>
    </location>
</feature>
<dbReference type="InterPro" id="IPR000014">
    <property type="entry name" value="PAS"/>
</dbReference>
<evidence type="ECO:0000256" key="5">
    <source>
        <dbReference type="SAM" id="MobiDB-lite"/>
    </source>
</evidence>
<dbReference type="CDD" id="cd00082">
    <property type="entry name" value="HisKA"/>
    <property type="match status" value="1"/>
</dbReference>
<protein>
    <recommendedName>
        <fullName evidence="2">histidine kinase</fullName>
        <ecNumber evidence="2">2.7.13.3</ecNumber>
    </recommendedName>
</protein>
<comment type="catalytic activity">
    <reaction evidence="1">
        <text>ATP + protein L-histidine = ADP + protein N-phospho-L-histidine.</text>
        <dbReference type="EC" id="2.7.13.3"/>
    </reaction>
</comment>
<dbReference type="GO" id="GO:0009927">
    <property type="term" value="F:histidine phosphotransfer kinase activity"/>
    <property type="evidence" value="ECO:0007669"/>
    <property type="project" value="TreeGrafter"/>
</dbReference>
<dbReference type="SUPFAM" id="SSF55785">
    <property type="entry name" value="PYP-like sensor domain (PAS domain)"/>
    <property type="match status" value="1"/>
</dbReference>
<dbReference type="CDD" id="cd00130">
    <property type="entry name" value="PAS"/>
    <property type="match status" value="1"/>
</dbReference>
<dbReference type="PANTHER" id="PTHR43047">
    <property type="entry name" value="TWO-COMPONENT HISTIDINE PROTEIN KINASE"/>
    <property type="match status" value="1"/>
</dbReference>
<evidence type="ECO:0000256" key="1">
    <source>
        <dbReference type="ARBA" id="ARBA00000085"/>
    </source>
</evidence>
<reference evidence="7" key="1">
    <citation type="submission" date="2023-04" db="EMBL/GenBank/DDBJ databases">
        <title>Black Yeasts Isolated from many extreme environments.</title>
        <authorList>
            <person name="Coleine C."/>
            <person name="Stajich J.E."/>
            <person name="Selbmann L."/>
        </authorList>
    </citation>
    <scope>NUCLEOTIDE SEQUENCE</scope>
    <source>
        <strain evidence="7">CCFEE 5312</strain>
    </source>
</reference>
<dbReference type="Gene3D" id="1.10.287.130">
    <property type="match status" value="1"/>
</dbReference>
<dbReference type="InterPro" id="IPR036097">
    <property type="entry name" value="HisK_dim/P_sf"/>
</dbReference>
<dbReference type="PANTHER" id="PTHR43047:SF72">
    <property type="entry name" value="OSMOSENSING HISTIDINE PROTEIN KINASE SLN1"/>
    <property type="match status" value="1"/>
</dbReference>
<comment type="caution">
    <text evidence="7">The sequence shown here is derived from an EMBL/GenBank/DDBJ whole genome shotgun (WGS) entry which is preliminary data.</text>
</comment>
<dbReference type="EC" id="2.7.13.3" evidence="2"/>
<dbReference type="AlphaFoldDB" id="A0AAJ0DJU1"/>
<dbReference type="Gene3D" id="3.30.565.10">
    <property type="entry name" value="Histidine kinase-like ATPase, C-terminal domain"/>
    <property type="match status" value="1"/>
</dbReference>
<feature type="region of interest" description="Disordered" evidence="5">
    <location>
        <begin position="144"/>
        <end position="166"/>
    </location>
</feature>
<keyword evidence="4" id="KW-0418">Kinase</keyword>
<dbReference type="InterPro" id="IPR036890">
    <property type="entry name" value="HATPase_C_sf"/>
</dbReference>
<dbReference type="InterPro" id="IPR035965">
    <property type="entry name" value="PAS-like_dom_sf"/>
</dbReference>
<name>A0AAJ0DJU1_9PEZI</name>
<dbReference type="EMBL" id="JAWDJX010000025">
    <property type="protein sequence ID" value="KAK3051585.1"/>
    <property type="molecule type" value="Genomic_DNA"/>
</dbReference>
<dbReference type="Pfam" id="PF00512">
    <property type="entry name" value="HisKA"/>
    <property type="match status" value="1"/>
</dbReference>
<evidence type="ECO:0000256" key="4">
    <source>
        <dbReference type="ARBA" id="ARBA00022777"/>
    </source>
</evidence>
<evidence type="ECO:0000256" key="2">
    <source>
        <dbReference type="ARBA" id="ARBA00012438"/>
    </source>
</evidence>
<proteinExistence type="predicted"/>
<organism evidence="7 8">
    <name type="scientific">Extremus antarcticus</name>
    <dbReference type="NCBI Taxonomy" id="702011"/>
    <lineage>
        <taxon>Eukaryota</taxon>
        <taxon>Fungi</taxon>
        <taxon>Dikarya</taxon>
        <taxon>Ascomycota</taxon>
        <taxon>Pezizomycotina</taxon>
        <taxon>Dothideomycetes</taxon>
        <taxon>Dothideomycetidae</taxon>
        <taxon>Mycosphaerellales</taxon>
        <taxon>Extremaceae</taxon>
        <taxon>Extremus</taxon>
    </lineage>
</organism>
<dbReference type="SUPFAM" id="SSF47384">
    <property type="entry name" value="Homodimeric domain of signal transducing histidine kinase"/>
    <property type="match status" value="1"/>
</dbReference>
<keyword evidence="3" id="KW-0808">Transferase</keyword>
<evidence type="ECO:0000313" key="8">
    <source>
        <dbReference type="Proteomes" id="UP001271007"/>
    </source>
</evidence>
<sequence length="488" mass="54713">MSLGPSKGRDYDCPLPIGGQDDAWKNSTIGIPSGWQTCLQAHVQTAASFSYPTAIFWGEQQVLLCNSAWFNSVSDIQQGSAQCGILKDDAGNAVNAALRGGQPRRIESKHFLEDGKDHVVLLSCLFGEGDESDKAVGVLAQLLTKPQSEREPSRDREGDQDDGGEHHVLDLSALGQVEEKVPLDQHPFFRRFAEMLPSGLAILDRTANAVFVNQQFYDLTTHQGDDQTFKSWPQSIHPDDHDRVLEAYRDAFDGRKRLRTEFRASGHQNPWRLLLLTPLGDENLGHISLQEYGGFVCSVVDITSEKNIEFAERNAAKEARQRREQQERFIDMISHEIRNPLSAIYLLTMFENARVHCTEDIGEALEVDDPGRISVDQIKDSLETINLCLQHQRNIVDDVLSFSKLDASMLSLSPKASQPSRHLANTMKIFQPEFRKQKVEYRNIVDPTYEECDVQQVMADEARIGQVVVNLVSNASCPGKNPLLVLNF</sequence>
<feature type="domain" description="PAS" evidence="6">
    <location>
        <begin position="185"/>
        <end position="255"/>
    </location>
</feature>
<dbReference type="PROSITE" id="PS50112">
    <property type="entry name" value="PAS"/>
    <property type="match status" value="1"/>
</dbReference>
<dbReference type="GO" id="GO:0005886">
    <property type="term" value="C:plasma membrane"/>
    <property type="evidence" value="ECO:0007669"/>
    <property type="project" value="TreeGrafter"/>
</dbReference>
<dbReference type="InterPro" id="IPR003661">
    <property type="entry name" value="HisK_dim/P_dom"/>
</dbReference>
<evidence type="ECO:0000256" key="3">
    <source>
        <dbReference type="ARBA" id="ARBA00022679"/>
    </source>
</evidence>
<dbReference type="Gene3D" id="3.30.450.20">
    <property type="entry name" value="PAS domain"/>
    <property type="match status" value="1"/>
</dbReference>
<dbReference type="Proteomes" id="UP001271007">
    <property type="component" value="Unassembled WGS sequence"/>
</dbReference>
<keyword evidence="8" id="KW-1185">Reference proteome</keyword>
<dbReference type="SUPFAM" id="SSF55874">
    <property type="entry name" value="ATPase domain of HSP90 chaperone/DNA topoisomerase II/histidine kinase"/>
    <property type="match status" value="1"/>
</dbReference>